<keyword evidence="1" id="KW-1133">Transmembrane helix</keyword>
<proteinExistence type="predicted"/>
<evidence type="ECO:0000256" key="1">
    <source>
        <dbReference type="SAM" id="Phobius"/>
    </source>
</evidence>
<evidence type="ECO:0000313" key="2">
    <source>
        <dbReference type="EMBL" id="MPM99610.1"/>
    </source>
</evidence>
<comment type="caution">
    <text evidence="2">The sequence shown here is derived from an EMBL/GenBank/DDBJ whole genome shotgun (WGS) entry which is preliminary data.</text>
</comment>
<protein>
    <submittedName>
        <fullName evidence="2">Uncharacterized protein</fullName>
    </submittedName>
</protein>
<sequence>MQQNREPSWSEQWKMIQDLVEEKLERRSLVIKLVLFFLGVFVASSLLTGIIVQRQRMKQVVRSNRNGLMMDLQGLRHLIRQSTHGTWDQSDAKTLMAIRRSVLARVSTLETADLRLSKVWSRLMNYLNYVMGAIGEEDQKNETLEGFEKILRRLELVLESDHPSKVEMSSILQDLDQLTAV</sequence>
<keyword evidence="1" id="KW-0472">Membrane</keyword>
<organism evidence="2">
    <name type="scientific">bioreactor metagenome</name>
    <dbReference type="NCBI Taxonomy" id="1076179"/>
    <lineage>
        <taxon>unclassified sequences</taxon>
        <taxon>metagenomes</taxon>
        <taxon>ecological metagenomes</taxon>
    </lineage>
</organism>
<feature type="transmembrane region" description="Helical" evidence="1">
    <location>
        <begin position="29"/>
        <end position="52"/>
    </location>
</feature>
<dbReference type="AlphaFoldDB" id="A0A645ECP2"/>
<keyword evidence="1" id="KW-0812">Transmembrane</keyword>
<reference evidence="2" key="1">
    <citation type="submission" date="2019-08" db="EMBL/GenBank/DDBJ databases">
        <authorList>
            <person name="Kucharzyk K."/>
            <person name="Murdoch R.W."/>
            <person name="Higgins S."/>
            <person name="Loffler F."/>
        </authorList>
    </citation>
    <scope>NUCLEOTIDE SEQUENCE</scope>
</reference>
<dbReference type="EMBL" id="VSSQ01045704">
    <property type="protein sequence ID" value="MPM99610.1"/>
    <property type="molecule type" value="Genomic_DNA"/>
</dbReference>
<name>A0A645ECP2_9ZZZZ</name>
<gene>
    <name evidence="2" type="ORF">SDC9_146802</name>
</gene>
<accession>A0A645ECP2</accession>